<protein>
    <submittedName>
        <fullName evidence="3">Addiction module RelE/StbE family toxin</fullName>
    </submittedName>
</protein>
<evidence type="ECO:0000256" key="1">
    <source>
        <dbReference type="ARBA" id="ARBA00006226"/>
    </source>
</evidence>
<dbReference type="Gene3D" id="3.30.2310.20">
    <property type="entry name" value="RelE-like"/>
    <property type="match status" value="1"/>
</dbReference>
<keyword evidence="2" id="KW-1277">Toxin-antitoxin system</keyword>
<comment type="similarity">
    <text evidence="1">Belongs to the RelE toxin family.</text>
</comment>
<dbReference type="InterPro" id="IPR051803">
    <property type="entry name" value="TA_system_RelE-like_toxin"/>
</dbReference>
<dbReference type="SUPFAM" id="SSF143011">
    <property type="entry name" value="RelE-like"/>
    <property type="match status" value="1"/>
</dbReference>
<evidence type="ECO:0000313" key="3">
    <source>
        <dbReference type="EMBL" id="MBB5685786.1"/>
    </source>
</evidence>
<dbReference type="AlphaFoldDB" id="A0A7W9AI06"/>
<evidence type="ECO:0000256" key="2">
    <source>
        <dbReference type="ARBA" id="ARBA00022649"/>
    </source>
</evidence>
<reference evidence="3 4" key="1">
    <citation type="submission" date="2020-08" db="EMBL/GenBank/DDBJ databases">
        <title>Genomic Encyclopedia of Type Strains, Phase IV (KMG-IV): sequencing the most valuable type-strain genomes for metagenomic binning, comparative biology and taxonomic classification.</title>
        <authorList>
            <person name="Goeker M."/>
        </authorList>
    </citation>
    <scope>NUCLEOTIDE SEQUENCE [LARGE SCALE GENOMIC DNA]</scope>
    <source>
        <strain evidence="3 4">DSM 25079</strain>
    </source>
</reference>
<dbReference type="Pfam" id="PF05016">
    <property type="entry name" value="ParE_toxin"/>
    <property type="match status" value="1"/>
</dbReference>
<keyword evidence="4" id="KW-1185">Reference proteome</keyword>
<dbReference type="InterPro" id="IPR007712">
    <property type="entry name" value="RelE/ParE_toxin"/>
</dbReference>
<dbReference type="NCBIfam" id="TIGR02385">
    <property type="entry name" value="RelE_StbE"/>
    <property type="match status" value="1"/>
</dbReference>
<comment type="caution">
    <text evidence="3">The sequence shown here is derived from an EMBL/GenBank/DDBJ whole genome shotgun (WGS) entry which is preliminary data.</text>
</comment>
<name>A0A7W9AI06_9SPHN</name>
<dbReference type="PANTHER" id="PTHR33755">
    <property type="entry name" value="TOXIN PARE1-RELATED"/>
    <property type="match status" value="1"/>
</dbReference>
<organism evidence="3 4">
    <name type="scientific">Sphingobium boeckii</name>
    <dbReference type="NCBI Taxonomy" id="1082345"/>
    <lineage>
        <taxon>Bacteria</taxon>
        <taxon>Pseudomonadati</taxon>
        <taxon>Pseudomonadota</taxon>
        <taxon>Alphaproteobacteria</taxon>
        <taxon>Sphingomonadales</taxon>
        <taxon>Sphingomonadaceae</taxon>
        <taxon>Sphingobium</taxon>
    </lineage>
</organism>
<sequence length="93" mass="10872">MKIIWTPGARQDRADIWNYLYERNPDAADRIDCLFSEAVARLADYPLLGHPGEIPGTRELNPHRSYRLVYQIDDDSVWILTVIHAMRLWPPLL</sequence>
<gene>
    <name evidence="3" type="ORF">FHS49_001802</name>
</gene>
<proteinExistence type="inferred from homology"/>
<dbReference type="EMBL" id="JACIJC010000003">
    <property type="protein sequence ID" value="MBB5685786.1"/>
    <property type="molecule type" value="Genomic_DNA"/>
</dbReference>
<dbReference type="RefSeq" id="WP_184017592.1">
    <property type="nucleotide sequence ID" value="NZ_JACIJC010000003.1"/>
</dbReference>
<dbReference type="Proteomes" id="UP000549617">
    <property type="component" value="Unassembled WGS sequence"/>
</dbReference>
<evidence type="ECO:0000313" key="4">
    <source>
        <dbReference type="Proteomes" id="UP000549617"/>
    </source>
</evidence>
<accession>A0A7W9AI06</accession>
<dbReference type="InterPro" id="IPR035093">
    <property type="entry name" value="RelE/ParE_toxin_dom_sf"/>
</dbReference>